<feature type="domain" description="F-box" evidence="2">
    <location>
        <begin position="10"/>
        <end position="58"/>
    </location>
</feature>
<accession>A0ABC8WBX0</accession>
<protein>
    <recommendedName>
        <fullName evidence="2">F-box domain-containing protein</fullName>
    </recommendedName>
</protein>
<evidence type="ECO:0000313" key="3">
    <source>
        <dbReference type="EMBL" id="CAL4906850.1"/>
    </source>
</evidence>
<feature type="compositionally biased region" description="Acidic residues" evidence="1">
    <location>
        <begin position="65"/>
        <end position="82"/>
    </location>
</feature>
<gene>
    <name evidence="3" type="ORF">URODEC1_LOCUS12280</name>
</gene>
<dbReference type="Pfam" id="PF12937">
    <property type="entry name" value="F-box-like"/>
    <property type="match status" value="1"/>
</dbReference>
<dbReference type="InterPro" id="IPR032675">
    <property type="entry name" value="LRR_dom_sf"/>
</dbReference>
<name>A0ABC8WBX0_9POAL</name>
<feature type="region of interest" description="Disordered" evidence="1">
    <location>
        <begin position="129"/>
        <end position="272"/>
    </location>
</feature>
<feature type="region of interest" description="Disordered" evidence="1">
    <location>
        <begin position="57"/>
        <end position="96"/>
    </location>
</feature>
<reference evidence="4" key="1">
    <citation type="submission" date="2024-06" db="EMBL/GenBank/DDBJ databases">
        <authorList>
            <person name="Ryan C."/>
        </authorList>
    </citation>
    <scope>NUCLEOTIDE SEQUENCE [LARGE SCALE GENOMIC DNA]</scope>
</reference>
<dbReference type="SUPFAM" id="SSF52047">
    <property type="entry name" value="RNI-like"/>
    <property type="match status" value="1"/>
</dbReference>
<feature type="compositionally biased region" description="Acidic residues" evidence="1">
    <location>
        <begin position="198"/>
        <end position="231"/>
    </location>
</feature>
<dbReference type="PANTHER" id="PTHR38926">
    <property type="entry name" value="F-BOX DOMAIN CONTAINING PROTEIN, EXPRESSED"/>
    <property type="match status" value="1"/>
</dbReference>
<organism evidence="3 4">
    <name type="scientific">Urochloa decumbens</name>
    <dbReference type="NCBI Taxonomy" id="240449"/>
    <lineage>
        <taxon>Eukaryota</taxon>
        <taxon>Viridiplantae</taxon>
        <taxon>Streptophyta</taxon>
        <taxon>Embryophyta</taxon>
        <taxon>Tracheophyta</taxon>
        <taxon>Spermatophyta</taxon>
        <taxon>Magnoliopsida</taxon>
        <taxon>Liliopsida</taxon>
        <taxon>Poales</taxon>
        <taxon>Poaceae</taxon>
        <taxon>PACMAD clade</taxon>
        <taxon>Panicoideae</taxon>
        <taxon>Panicodae</taxon>
        <taxon>Paniceae</taxon>
        <taxon>Melinidinae</taxon>
        <taxon>Urochloa</taxon>
    </lineage>
</organism>
<dbReference type="PROSITE" id="PS50181">
    <property type="entry name" value="FBOX"/>
    <property type="match status" value="1"/>
</dbReference>
<sequence>MAASSTPPPASDWAALPRNVLWSIFTELGHHEVLSVAGLACTAWRRLARDEPDLWRRIDLTVPEKEEDDDEEEEVSDDEEQEGNIFSSFDDDDDGYGYGRRIYWQKTPAKVADDGDLISDDDEISMLDLFNDTAEDAPICQEKNNTPVEDDSDDTVQEKDGTAEDDHDGGDVVVNESLHLFDDTDDDMEETPAKQDGDDTADDDDGDDTADDDDDTAEDGGENLSDGEEESMCGLFDGAPIDSEKTPATDEGTMDSDDDEDGTVDDEDDDSPVCQEETLAEDCSDSPAWKAMAIAAIDRSAGQCEAFWGHADDEVLLYLADRAPSMKSLRLTYHYDVSSEVFTELIMKFPLLEELELVLKYDTYNYSTKPAQSSTNSWVELFQSACKACSHLHHFTVRSARSGRYYPRGPWSAKLFSIPVMRGLHSFELSGDSSFTIDVATQIVDNCPNLKSLNISDLLYEEKWELQLLNNKCYRIKDLKLPAKFYEPDIDYSDDDMS</sequence>
<dbReference type="AlphaFoldDB" id="A0ABC8WBX0"/>
<dbReference type="SUPFAM" id="SSF81383">
    <property type="entry name" value="F-box domain"/>
    <property type="match status" value="1"/>
</dbReference>
<dbReference type="Proteomes" id="UP001497457">
    <property type="component" value="Chromosome 12b"/>
</dbReference>
<evidence type="ECO:0000256" key="1">
    <source>
        <dbReference type="SAM" id="MobiDB-lite"/>
    </source>
</evidence>
<dbReference type="Gene3D" id="3.80.10.10">
    <property type="entry name" value="Ribonuclease Inhibitor"/>
    <property type="match status" value="1"/>
</dbReference>
<dbReference type="Gene3D" id="1.20.1280.50">
    <property type="match status" value="1"/>
</dbReference>
<feature type="compositionally biased region" description="Acidic residues" evidence="1">
    <location>
        <begin position="252"/>
        <end position="271"/>
    </location>
</feature>
<keyword evidence="4" id="KW-1185">Reference proteome</keyword>
<dbReference type="InterPro" id="IPR001810">
    <property type="entry name" value="F-box_dom"/>
</dbReference>
<proteinExistence type="predicted"/>
<evidence type="ECO:0000259" key="2">
    <source>
        <dbReference type="PROSITE" id="PS50181"/>
    </source>
</evidence>
<reference evidence="3 4" key="2">
    <citation type="submission" date="2024-10" db="EMBL/GenBank/DDBJ databases">
        <authorList>
            <person name="Ryan C."/>
        </authorList>
    </citation>
    <scope>NUCLEOTIDE SEQUENCE [LARGE SCALE GENOMIC DNA]</scope>
</reference>
<dbReference type="EMBL" id="OZ075122">
    <property type="protein sequence ID" value="CAL4906850.1"/>
    <property type="molecule type" value="Genomic_DNA"/>
</dbReference>
<dbReference type="PANTHER" id="PTHR38926:SF69">
    <property type="entry name" value="F-BOX DOMAIN-CONTAINING PROTEIN"/>
    <property type="match status" value="1"/>
</dbReference>
<evidence type="ECO:0000313" key="4">
    <source>
        <dbReference type="Proteomes" id="UP001497457"/>
    </source>
</evidence>
<dbReference type="InterPro" id="IPR036047">
    <property type="entry name" value="F-box-like_dom_sf"/>
</dbReference>